<evidence type="ECO:0000313" key="1">
    <source>
        <dbReference type="EMBL" id="KGH31448.1"/>
    </source>
</evidence>
<accession>A0A096FNV2</accession>
<dbReference type="EMBL" id="AWOR01000021">
    <property type="protein sequence ID" value="KGH31448.1"/>
    <property type="molecule type" value="Genomic_DNA"/>
</dbReference>
<sequence length="160" mass="17736">MKQDAANQPVYAVPALPASPSVAYRLQLADKYKRVVSGANVRAGAMKKDERAEILQVWMEYQNVELFKPLFERADVAPGDVGGLIADRSMKFLMASADADRQLGDVFKALKALPAESVERLLPLMEALHRKQIEAGVLCDSVRYAQAAELELLRPLAWRP</sequence>
<proteinExistence type="predicted"/>
<comment type="caution">
    <text evidence="1">The sequence shown here is derived from an EMBL/GenBank/DDBJ whole genome shotgun (WGS) entry which is preliminary data.</text>
</comment>
<reference evidence="1 2" key="1">
    <citation type="submission" date="2013-09" db="EMBL/GenBank/DDBJ databases">
        <title>High correlation between genotypes and phenotypes of environmental bacteria Comamonas testosteroni strains.</title>
        <authorList>
            <person name="Liu L."/>
            <person name="Zhu W."/>
            <person name="Xia X."/>
            <person name="Xu B."/>
            <person name="Luo M."/>
            <person name="Wang G."/>
        </authorList>
    </citation>
    <scope>NUCLEOTIDE SEQUENCE [LARGE SCALE GENOMIC DNA]</scope>
    <source>
        <strain evidence="1 2">JL40</strain>
    </source>
</reference>
<name>A0A096FNV2_COMTE</name>
<protein>
    <submittedName>
        <fullName evidence="1">Uncharacterized protein</fullName>
    </submittedName>
</protein>
<dbReference type="AlphaFoldDB" id="A0A096FNV2"/>
<organism evidence="1 2">
    <name type="scientific">Comamonas testosteroni</name>
    <name type="common">Pseudomonas testosteroni</name>
    <dbReference type="NCBI Taxonomy" id="285"/>
    <lineage>
        <taxon>Bacteria</taxon>
        <taxon>Pseudomonadati</taxon>
        <taxon>Pseudomonadota</taxon>
        <taxon>Betaproteobacteria</taxon>
        <taxon>Burkholderiales</taxon>
        <taxon>Comamonadaceae</taxon>
        <taxon>Comamonas</taxon>
    </lineage>
</organism>
<dbReference type="RefSeq" id="WP_034366365.1">
    <property type="nucleotide sequence ID" value="NZ_AWOR01000021.1"/>
</dbReference>
<dbReference type="Proteomes" id="UP000029553">
    <property type="component" value="Unassembled WGS sequence"/>
</dbReference>
<evidence type="ECO:0000313" key="2">
    <source>
        <dbReference type="Proteomes" id="UP000029553"/>
    </source>
</evidence>
<gene>
    <name evidence="1" type="ORF">P353_05620</name>
</gene>